<dbReference type="Proteomes" id="UP000287766">
    <property type="component" value="Unassembled WGS sequence"/>
</dbReference>
<comment type="caution">
    <text evidence="17">The sequence shown here is derived from an EMBL/GenBank/DDBJ whole genome shotgun (WGS) entry which is preliminary data.</text>
</comment>
<dbReference type="GO" id="GO:0051539">
    <property type="term" value="F:4 iron, 4 sulfur cluster binding"/>
    <property type="evidence" value="ECO:0007669"/>
    <property type="project" value="UniProtKB-UniRule"/>
</dbReference>
<dbReference type="GO" id="GO:0032357">
    <property type="term" value="F:oxidized purine DNA binding"/>
    <property type="evidence" value="ECO:0007669"/>
    <property type="project" value="TreeGrafter"/>
</dbReference>
<feature type="domain" description="Helix-hairpin-helix DNA-binding motif class 1" evidence="15">
    <location>
        <begin position="113"/>
        <end position="132"/>
    </location>
</feature>
<dbReference type="AlphaFoldDB" id="A0A7Z6ZSX8"/>
<dbReference type="Pfam" id="PF14815">
    <property type="entry name" value="NUDIX_4"/>
    <property type="match status" value="1"/>
</dbReference>
<dbReference type="InterPro" id="IPR000445">
    <property type="entry name" value="HhH_motif"/>
</dbReference>
<dbReference type="GO" id="GO:0035485">
    <property type="term" value="F:adenine/guanine mispair binding"/>
    <property type="evidence" value="ECO:0007669"/>
    <property type="project" value="TreeGrafter"/>
</dbReference>
<dbReference type="SMART" id="SM00278">
    <property type="entry name" value="HhH1"/>
    <property type="match status" value="1"/>
</dbReference>
<dbReference type="Gene3D" id="1.10.340.30">
    <property type="entry name" value="Hypothetical protein, domain 2"/>
    <property type="match status" value="1"/>
</dbReference>
<dbReference type="GO" id="GO:0000701">
    <property type="term" value="F:purine-specific mismatch base pair DNA N-glycosylase activity"/>
    <property type="evidence" value="ECO:0007669"/>
    <property type="project" value="UniProtKB-EC"/>
</dbReference>
<keyword evidence="18" id="KW-1185">Reference proteome</keyword>
<dbReference type="InterPro" id="IPR003583">
    <property type="entry name" value="Hlx-hairpin-Hlx_DNA-bd_motif"/>
</dbReference>
<dbReference type="InterPro" id="IPR011257">
    <property type="entry name" value="DNA_glycosylase"/>
</dbReference>
<dbReference type="SUPFAM" id="SSF48150">
    <property type="entry name" value="DNA-glycosylase"/>
    <property type="match status" value="1"/>
</dbReference>
<keyword evidence="10 14" id="KW-0408">Iron</keyword>
<dbReference type="Gene3D" id="1.10.1670.10">
    <property type="entry name" value="Helix-hairpin-Helix base-excision DNA repair enzymes (C-terminal)"/>
    <property type="match status" value="1"/>
</dbReference>
<keyword evidence="6" id="KW-0004">4Fe-4S</keyword>
<dbReference type="InterPro" id="IPR029119">
    <property type="entry name" value="MutY_C"/>
</dbReference>
<dbReference type="CDD" id="cd03431">
    <property type="entry name" value="NUDIX_DNA_Glycosylase_C-MutY"/>
    <property type="match status" value="1"/>
</dbReference>
<evidence type="ECO:0000256" key="1">
    <source>
        <dbReference type="ARBA" id="ARBA00000843"/>
    </source>
</evidence>
<evidence type="ECO:0000256" key="10">
    <source>
        <dbReference type="ARBA" id="ARBA00023004"/>
    </source>
</evidence>
<evidence type="ECO:0000313" key="18">
    <source>
        <dbReference type="Proteomes" id="UP000287766"/>
    </source>
</evidence>
<dbReference type="GO" id="GO:0046872">
    <property type="term" value="F:metal ion binding"/>
    <property type="evidence" value="ECO:0007669"/>
    <property type="project" value="UniProtKB-UniRule"/>
</dbReference>
<gene>
    <name evidence="17" type="primary">mutY</name>
    <name evidence="17" type="ORF">CWE22_00090</name>
</gene>
<dbReference type="GO" id="GO:0006298">
    <property type="term" value="P:mismatch repair"/>
    <property type="evidence" value="ECO:0007669"/>
    <property type="project" value="TreeGrafter"/>
</dbReference>
<dbReference type="PROSITE" id="PS01155">
    <property type="entry name" value="ENDONUCLEASE_III_2"/>
    <property type="match status" value="1"/>
</dbReference>
<keyword evidence="13 14" id="KW-0326">Glycosidase</keyword>
<evidence type="ECO:0000256" key="2">
    <source>
        <dbReference type="ARBA" id="ARBA00002933"/>
    </source>
</evidence>
<sequence>MSHKLSTFSFVESVNAWQQQHGRHQLPWQLNVNPYKVLVSEIMLQQTQVATVIPYFERWMQNFPTVEALAQATEDQVLNCWQGLGYYSRARNLRRAALYITAELAGQIPADIEELRKIPGIGPYTAGAILSFAFNQRGVIVDGNVKRLFARYFGIRGAVNSTAFSKTVWAYAEAVTPTQDNRRFAQGLLDLGSTVCKPRLPLCDACPLRPECFAWAHNQVESLPERSPKKTIPKRTGHFVWDYNSEGLLLEQRNDTSVWPKLWALPEIDTPTSTAKSKGEFHHQFSHYKLHACIWHSKDHQSDNKQSRFTVNQLDTVGLPAPMRKFIESALDLNAEES</sequence>
<proteinExistence type="inferred from homology"/>
<organism evidence="17 18">
    <name type="scientific">Pseudidiomarina aestuarii</name>
    <dbReference type="NCBI Taxonomy" id="624146"/>
    <lineage>
        <taxon>Bacteria</taxon>
        <taxon>Pseudomonadati</taxon>
        <taxon>Pseudomonadota</taxon>
        <taxon>Gammaproteobacteria</taxon>
        <taxon>Alteromonadales</taxon>
        <taxon>Idiomarinaceae</taxon>
        <taxon>Pseudidiomarina</taxon>
    </lineage>
</organism>
<keyword evidence="9" id="KW-0378">Hydrolase</keyword>
<evidence type="ECO:0000256" key="3">
    <source>
        <dbReference type="ARBA" id="ARBA00008343"/>
    </source>
</evidence>
<dbReference type="InterPro" id="IPR003265">
    <property type="entry name" value="HhH-GPD_domain"/>
</dbReference>
<evidence type="ECO:0000256" key="11">
    <source>
        <dbReference type="ARBA" id="ARBA00023014"/>
    </source>
</evidence>
<dbReference type="FunFam" id="1.10.340.30:FF:000002">
    <property type="entry name" value="Adenine DNA glycosylase"/>
    <property type="match status" value="1"/>
</dbReference>
<accession>A0A7Z6ZSX8</accession>
<dbReference type="InterPro" id="IPR044298">
    <property type="entry name" value="MIG/MutY"/>
</dbReference>
<dbReference type="EC" id="3.2.2.31" evidence="4 14"/>
<reference evidence="18" key="1">
    <citation type="journal article" date="2018" name="Front. Microbiol.">
        <title>Genome-Based Analysis Reveals the Taxonomy and Diversity of the Family Idiomarinaceae.</title>
        <authorList>
            <person name="Liu Y."/>
            <person name="Lai Q."/>
            <person name="Shao Z."/>
        </authorList>
    </citation>
    <scope>NUCLEOTIDE SEQUENCE [LARGE SCALE GENOMIC DNA]</scope>
    <source>
        <strain evidence="18">KYW314</strain>
    </source>
</reference>
<keyword evidence="8 14" id="KW-0227">DNA damage</keyword>
<evidence type="ECO:0000259" key="16">
    <source>
        <dbReference type="SMART" id="SM00478"/>
    </source>
</evidence>
<evidence type="ECO:0000256" key="4">
    <source>
        <dbReference type="ARBA" id="ARBA00012045"/>
    </source>
</evidence>
<dbReference type="GO" id="GO:0034039">
    <property type="term" value="F:8-oxo-7,8-dihydroguanine DNA N-glycosylase activity"/>
    <property type="evidence" value="ECO:0007669"/>
    <property type="project" value="TreeGrafter"/>
</dbReference>
<evidence type="ECO:0000256" key="13">
    <source>
        <dbReference type="ARBA" id="ARBA00023295"/>
    </source>
</evidence>
<feature type="domain" description="HhH-GPD" evidence="16">
    <location>
        <begin position="43"/>
        <end position="194"/>
    </location>
</feature>
<name>A0A7Z6ZSX8_9GAMM</name>
<dbReference type="GO" id="GO:0006284">
    <property type="term" value="P:base-excision repair"/>
    <property type="evidence" value="ECO:0007669"/>
    <property type="project" value="UniProtKB-UniRule"/>
</dbReference>
<dbReference type="EMBL" id="PIPR01000001">
    <property type="protein sequence ID" value="RUO40652.1"/>
    <property type="molecule type" value="Genomic_DNA"/>
</dbReference>
<comment type="cofactor">
    <cofactor evidence="14">
        <name>[4Fe-4S] cluster</name>
        <dbReference type="ChEBI" id="CHEBI:49883"/>
    </cofactor>
    <text evidence="14">Binds 1 [4Fe-4S] cluster.</text>
</comment>
<evidence type="ECO:0000256" key="8">
    <source>
        <dbReference type="ARBA" id="ARBA00022763"/>
    </source>
</evidence>
<evidence type="ECO:0000256" key="5">
    <source>
        <dbReference type="ARBA" id="ARBA00022023"/>
    </source>
</evidence>
<dbReference type="NCBIfam" id="TIGR01084">
    <property type="entry name" value="mutY"/>
    <property type="match status" value="1"/>
</dbReference>
<dbReference type="RefSeq" id="WP_169929387.1">
    <property type="nucleotide sequence ID" value="NZ_PIPR01000001.1"/>
</dbReference>
<keyword evidence="12" id="KW-0234">DNA repair</keyword>
<comment type="function">
    <text evidence="2">Adenine glycosylase active on G-A mispairs. MutY also corrects error-prone DNA synthesis past GO lesions which are due to the oxidatively damaged form of guanine: 7,8-dihydro-8-oxoguanine (8-oxo-dGTP).</text>
</comment>
<evidence type="ECO:0000256" key="12">
    <source>
        <dbReference type="ARBA" id="ARBA00023204"/>
    </source>
</evidence>
<dbReference type="PANTHER" id="PTHR42944">
    <property type="entry name" value="ADENINE DNA GLYCOSYLASE"/>
    <property type="match status" value="1"/>
</dbReference>
<dbReference type="Pfam" id="PF00730">
    <property type="entry name" value="HhH-GPD"/>
    <property type="match status" value="1"/>
</dbReference>
<dbReference type="InterPro" id="IPR023170">
    <property type="entry name" value="HhH_base_excis_C"/>
</dbReference>
<comment type="similarity">
    <text evidence="3 14">Belongs to the Nth/MutY family.</text>
</comment>
<keyword evidence="11" id="KW-0411">Iron-sulfur</keyword>
<dbReference type="Pfam" id="PF00633">
    <property type="entry name" value="HHH"/>
    <property type="match status" value="1"/>
</dbReference>
<evidence type="ECO:0000313" key="17">
    <source>
        <dbReference type="EMBL" id="RUO40652.1"/>
    </source>
</evidence>
<protein>
    <recommendedName>
        <fullName evidence="5 14">Adenine DNA glycosylase</fullName>
        <ecNumber evidence="4 14">3.2.2.31</ecNumber>
    </recommendedName>
</protein>
<dbReference type="InterPro" id="IPR005760">
    <property type="entry name" value="A/G_AdeGlyc_MutY"/>
</dbReference>
<dbReference type="InterPro" id="IPR015797">
    <property type="entry name" value="NUDIX_hydrolase-like_dom_sf"/>
</dbReference>
<evidence type="ECO:0000256" key="6">
    <source>
        <dbReference type="ARBA" id="ARBA00022485"/>
    </source>
</evidence>
<dbReference type="InterPro" id="IPR004036">
    <property type="entry name" value="Endonuclease-III-like_CS2"/>
</dbReference>
<evidence type="ECO:0000256" key="9">
    <source>
        <dbReference type="ARBA" id="ARBA00022801"/>
    </source>
</evidence>
<dbReference type="SUPFAM" id="SSF55811">
    <property type="entry name" value="Nudix"/>
    <property type="match status" value="1"/>
</dbReference>
<dbReference type="SMART" id="SM00478">
    <property type="entry name" value="ENDO3c"/>
    <property type="match status" value="1"/>
</dbReference>
<evidence type="ECO:0000256" key="7">
    <source>
        <dbReference type="ARBA" id="ARBA00022723"/>
    </source>
</evidence>
<comment type="catalytic activity">
    <reaction evidence="1 14">
        <text>Hydrolyzes free adenine bases from 7,8-dihydro-8-oxoguanine:adenine mismatched double-stranded DNA, leaving an apurinic site.</text>
        <dbReference type="EC" id="3.2.2.31"/>
    </reaction>
</comment>
<dbReference type="PANTHER" id="PTHR42944:SF1">
    <property type="entry name" value="ADENINE DNA GLYCOSYLASE"/>
    <property type="match status" value="1"/>
</dbReference>
<evidence type="ECO:0000259" key="15">
    <source>
        <dbReference type="SMART" id="SM00278"/>
    </source>
</evidence>
<dbReference type="CDD" id="cd00056">
    <property type="entry name" value="ENDO3c"/>
    <property type="match status" value="1"/>
</dbReference>
<evidence type="ECO:0000256" key="14">
    <source>
        <dbReference type="RuleBase" id="RU365096"/>
    </source>
</evidence>
<keyword evidence="7" id="KW-0479">Metal-binding</keyword>